<dbReference type="InterPro" id="IPR009057">
    <property type="entry name" value="Homeodomain-like_sf"/>
</dbReference>
<feature type="domain" description="Sigma-54 factor interaction" evidence="8">
    <location>
        <begin position="626"/>
        <end position="855"/>
    </location>
</feature>
<evidence type="ECO:0000256" key="4">
    <source>
        <dbReference type="ARBA" id="ARBA00023015"/>
    </source>
</evidence>
<dbReference type="PROSITE" id="PS00675">
    <property type="entry name" value="SIGMA54_INTERACT_1"/>
    <property type="match status" value="1"/>
</dbReference>
<dbReference type="SUPFAM" id="SSF55785">
    <property type="entry name" value="PYP-like sensor domain (PAS domain)"/>
    <property type="match status" value="4"/>
</dbReference>
<feature type="domain" description="PAC" evidence="10">
    <location>
        <begin position="308"/>
        <end position="358"/>
    </location>
</feature>
<evidence type="ECO:0000259" key="10">
    <source>
        <dbReference type="PROSITE" id="PS50113"/>
    </source>
</evidence>
<feature type="domain" description="PAS" evidence="9">
    <location>
        <begin position="486"/>
        <end position="537"/>
    </location>
</feature>
<dbReference type="PANTHER" id="PTHR32071">
    <property type="entry name" value="TRANSCRIPTIONAL REGULATORY PROTEIN"/>
    <property type="match status" value="1"/>
</dbReference>
<evidence type="ECO:0000256" key="3">
    <source>
        <dbReference type="ARBA" id="ARBA00022840"/>
    </source>
</evidence>
<dbReference type="FunFam" id="3.40.50.300:FF:000006">
    <property type="entry name" value="DNA-binding transcriptional regulator NtrC"/>
    <property type="match status" value="1"/>
</dbReference>
<evidence type="ECO:0000259" key="11">
    <source>
        <dbReference type="PROSITE" id="PS51371"/>
    </source>
</evidence>
<dbReference type="Pfam" id="PF18024">
    <property type="entry name" value="HTH_50"/>
    <property type="match status" value="1"/>
</dbReference>
<dbReference type="Gene3D" id="3.40.50.300">
    <property type="entry name" value="P-loop containing nucleotide triphosphate hydrolases"/>
    <property type="match status" value="1"/>
</dbReference>
<dbReference type="Gene3D" id="3.30.450.20">
    <property type="entry name" value="PAS domain"/>
    <property type="match status" value="4"/>
</dbReference>
<dbReference type="STRING" id="335541.Swol_1931"/>
<dbReference type="SUPFAM" id="SSF54631">
    <property type="entry name" value="CBS-domain pair"/>
    <property type="match status" value="1"/>
</dbReference>
<dbReference type="Pfam" id="PF00158">
    <property type="entry name" value="Sigma54_activat"/>
    <property type="match status" value="1"/>
</dbReference>
<dbReference type="PROSITE" id="PS50045">
    <property type="entry name" value="SIGMA54_INTERACT_4"/>
    <property type="match status" value="1"/>
</dbReference>
<dbReference type="InterPro" id="IPR025662">
    <property type="entry name" value="Sigma_54_int_dom_ATP-bd_1"/>
</dbReference>
<evidence type="ECO:0000256" key="1">
    <source>
        <dbReference type="ARBA" id="ARBA00022741"/>
    </source>
</evidence>
<dbReference type="SMART" id="SM00086">
    <property type="entry name" value="PAC"/>
    <property type="match status" value="4"/>
</dbReference>
<dbReference type="AlphaFoldDB" id="Q0AVM6"/>
<dbReference type="Pfam" id="PF13426">
    <property type="entry name" value="PAS_9"/>
    <property type="match status" value="3"/>
</dbReference>
<dbReference type="OrthoDB" id="1803236at2"/>
<organism evidence="12 13">
    <name type="scientific">Syntrophomonas wolfei subsp. wolfei (strain DSM 2245B / Goettingen)</name>
    <dbReference type="NCBI Taxonomy" id="335541"/>
    <lineage>
        <taxon>Bacteria</taxon>
        <taxon>Bacillati</taxon>
        <taxon>Bacillota</taxon>
        <taxon>Clostridia</taxon>
        <taxon>Eubacteriales</taxon>
        <taxon>Syntrophomonadaceae</taxon>
        <taxon>Syntrophomonas</taxon>
    </lineage>
</organism>
<dbReference type="GO" id="GO:0006355">
    <property type="term" value="P:regulation of DNA-templated transcription"/>
    <property type="evidence" value="ECO:0007669"/>
    <property type="project" value="InterPro"/>
</dbReference>
<feature type="domain" description="PAC" evidence="10">
    <location>
        <begin position="431"/>
        <end position="481"/>
    </location>
</feature>
<dbReference type="Pfam" id="PF00989">
    <property type="entry name" value="PAS"/>
    <property type="match status" value="1"/>
</dbReference>
<dbReference type="HOGENOM" id="CLU_000445_8_1_9"/>
<dbReference type="InterPro" id="IPR030828">
    <property type="entry name" value="HTH_TyrR"/>
</dbReference>
<dbReference type="eggNOG" id="COG3290">
    <property type="taxonomic scope" value="Bacteria"/>
</dbReference>
<keyword evidence="5" id="KW-0804">Transcription</keyword>
<dbReference type="SMART" id="SM00382">
    <property type="entry name" value="AAA"/>
    <property type="match status" value="1"/>
</dbReference>
<evidence type="ECO:0000256" key="7">
    <source>
        <dbReference type="PROSITE-ProRule" id="PRU00703"/>
    </source>
</evidence>
<feature type="domain" description="PAS" evidence="9">
    <location>
        <begin position="362"/>
        <end position="415"/>
    </location>
</feature>
<evidence type="ECO:0000259" key="9">
    <source>
        <dbReference type="PROSITE" id="PS50112"/>
    </source>
</evidence>
<protein>
    <recommendedName>
        <fullName evidence="6">HTH-type transcriptional regulatory protein TyrR</fullName>
    </recommendedName>
</protein>
<dbReference type="InterPro" id="IPR013767">
    <property type="entry name" value="PAS_fold"/>
</dbReference>
<dbReference type="InterPro" id="IPR001610">
    <property type="entry name" value="PAC"/>
</dbReference>
<evidence type="ECO:0000259" key="8">
    <source>
        <dbReference type="PROSITE" id="PS50045"/>
    </source>
</evidence>
<feature type="domain" description="PAS" evidence="9">
    <location>
        <begin position="122"/>
        <end position="173"/>
    </location>
</feature>
<accession>Q0AVM6</accession>
<dbReference type="Pfam" id="PF25601">
    <property type="entry name" value="AAA_lid_14"/>
    <property type="match status" value="1"/>
</dbReference>
<proteinExistence type="predicted"/>
<evidence type="ECO:0000313" key="12">
    <source>
        <dbReference type="EMBL" id="ABI69228.1"/>
    </source>
</evidence>
<dbReference type="InterPro" id="IPR000644">
    <property type="entry name" value="CBS_dom"/>
</dbReference>
<dbReference type="InterPro" id="IPR027417">
    <property type="entry name" value="P-loop_NTPase"/>
</dbReference>
<dbReference type="PROSITE" id="PS50113">
    <property type="entry name" value="PAC"/>
    <property type="match status" value="3"/>
</dbReference>
<dbReference type="PROSITE" id="PS50112">
    <property type="entry name" value="PAS"/>
    <property type="match status" value="4"/>
</dbReference>
<evidence type="ECO:0000256" key="6">
    <source>
        <dbReference type="ARBA" id="ARBA00029500"/>
    </source>
</evidence>
<feature type="domain" description="PAS" evidence="9">
    <location>
        <begin position="239"/>
        <end position="290"/>
    </location>
</feature>
<keyword evidence="2" id="KW-0058">Aromatic hydrocarbons catabolism</keyword>
<dbReference type="EMBL" id="CP000448">
    <property type="protein sequence ID" value="ABI69228.1"/>
    <property type="molecule type" value="Genomic_DNA"/>
</dbReference>
<dbReference type="PROSITE" id="PS00688">
    <property type="entry name" value="SIGMA54_INTERACT_3"/>
    <property type="match status" value="1"/>
</dbReference>
<feature type="domain" description="CBS" evidence="11">
    <location>
        <begin position="1"/>
        <end position="64"/>
    </location>
</feature>
<dbReference type="SUPFAM" id="SSF46689">
    <property type="entry name" value="Homeodomain-like"/>
    <property type="match status" value="1"/>
</dbReference>
<keyword evidence="7" id="KW-0129">CBS domain</keyword>
<name>Q0AVM6_SYNWW</name>
<dbReference type="CDD" id="cd00009">
    <property type="entry name" value="AAA"/>
    <property type="match status" value="1"/>
</dbReference>
<dbReference type="InterPro" id="IPR000014">
    <property type="entry name" value="PAS"/>
</dbReference>
<dbReference type="RefSeq" id="WP_011641321.1">
    <property type="nucleotide sequence ID" value="NC_008346.1"/>
</dbReference>
<dbReference type="InterPro" id="IPR025944">
    <property type="entry name" value="Sigma_54_int_dom_CS"/>
</dbReference>
<dbReference type="NCBIfam" id="TIGR00229">
    <property type="entry name" value="sensory_box"/>
    <property type="match status" value="4"/>
</dbReference>
<sequence length="935" mass="105277">MNSSETSLSPFVVRYDTNLQDVSSIFKRNDIEFLLVSDEKKQIIGRIFPQNIVEANDIGLAPDTPVQQIMPSNPQFIEFIHELHLVFEDSFASEQDTSPGNNYIKDSYFHLIWQLCRIWHKNASEWEACFNSIYNPVISIDGEGRINLLNRALEKSTGISASEARGKKVTDIFTNSKLNEVLTTGQTQATRKIQYQDKILLTNRTPLYKNGRIAGAVAVLQDISELEHIAEELARTRELNRQLDAIFESSFDGLYLTDGEGNTLRLNQGFVRITGISMEECVGSNMRELVDTGVFSDSGTLLALEKQERTTITLVARTGKEVLVTSTPIFDEQGNIAFIITNVRDITELNELERRLKHIGLRDRELDTILDSSFDGIFITDGEANTLRLNQAFERITGVTAQECVGRNMKELVDEGYFSGSGTLLVLEKRERATITLVTRTGKEVLVTSTPIFDDQGNIMLVVTNVRDITELNELEREFKKMVGLRERELDAVFESSYDGLYITDGEANTLRLNEAFERILGVKAEECIGRNMRELVAEGVYSRSGTLLALEKQDQVTITLQAKTGKTALVTSTPIRDEHGNIILVVTNVRDISELNELQEKLGHAEELSRFFQSELQEMKLRTQCVIHSSKMRELISMVVRIAAVDSTVLIQGESGVGKELVANTIHSNSNRREQPMIKINCGAIPENLLESELFGYEPGAFTGASKQGKVGMFEVADQGILFLDEIGDLPLSLQVKLLRVLQDKEILRVGGTKPIKVDVRIIAGTNYNLKEMVEKKLFRKDLFYRLNVIPITVPPLRERREDIPILANHFLDNFNQKHGMNKKLSGSILAYFMEYDWPGNVRELENLVERLVVTSLNQTITAHDLSAWSELKPENKSDNEHGIVRLQDALENTERRILENAFSVCKSTYEVARALGISQPTVVRKAAKYGIRG</sequence>
<evidence type="ECO:0000313" key="13">
    <source>
        <dbReference type="Proteomes" id="UP000001968"/>
    </source>
</evidence>
<dbReference type="eggNOG" id="COG3829">
    <property type="taxonomic scope" value="Bacteria"/>
</dbReference>
<evidence type="ECO:0000256" key="5">
    <source>
        <dbReference type="ARBA" id="ARBA00023163"/>
    </source>
</evidence>
<dbReference type="SUPFAM" id="SSF52540">
    <property type="entry name" value="P-loop containing nucleoside triphosphate hydrolases"/>
    <property type="match status" value="1"/>
</dbReference>
<dbReference type="KEGG" id="swo:Swol_1931"/>
<dbReference type="InterPro" id="IPR000700">
    <property type="entry name" value="PAS-assoc_C"/>
</dbReference>
<dbReference type="PANTHER" id="PTHR32071:SF57">
    <property type="entry name" value="C4-DICARBOXYLATE TRANSPORT TRANSCRIPTIONAL REGULATORY PROTEIN DCTD"/>
    <property type="match status" value="1"/>
</dbReference>
<dbReference type="Gene3D" id="1.10.10.60">
    <property type="entry name" value="Homeodomain-like"/>
    <property type="match status" value="1"/>
</dbReference>
<reference evidence="13" key="1">
    <citation type="journal article" date="2010" name="Environ. Microbiol.">
        <title>The genome of Syntrophomonas wolfei: new insights into syntrophic metabolism and biohydrogen production.</title>
        <authorList>
            <person name="Sieber J.R."/>
            <person name="Sims D.R."/>
            <person name="Han C."/>
            <person name="Kim E."/>
            <person name="Lykidis A."/>
            <person name="Lapidus A.L."/>
            <person name="McDonnald E."/>
            <person name="Rohlin L."/>
            <person name="Culley D.E."/>
            <person name="Gunsalus R."/>
            <person name="McInerney M.J."/>
        </authorList>
    </citation>
    <scope>NUCLEOTIDE SEQUENCE [LARGE SCALE GENOMIC DNA]</scope>
    <source>
        <strain evidence="13">DSM 2245B / Goettingen</strain>
    </source>
</reference>
<dbReference type="InterPro" id="IPR046342">
    <property type="entry name" value="CBS_dom_sf"/>
</dbReference>
<dbReference type="InterPro" id="IPR035965">
    <property type="entry name" value="PAS-like_dom_sf"/>
</dbReference>
<dbReference type="InterPro" id="IPR058031">
    <property type="entry name" value="AAA_lid_NorR"/>
</dbReference>
<dbReference type="InterPro" id="IPR002078">
    <property type="entry name" value="Sigma_54_int"/>
</dbReference>
<dbReference type="InterPro" id="IPR003593">
    <property type="entry name" value="AAA+_ATPase"/>
</dbReference>
<dbReference type="CDD" id="cd00130">
    <property type="entry name" value="PAS"/>
    <property type="match status" value="2"/>
</dbReference>
<dbReference type="SMART" id="SM00091">
    <property type="entry name" value="PAS"/>
    <property type="match status" value="4"/>
</dbReference>
<dbReference type="GO" id="GO:0005524">
    <property type="term" value="F:ATP binding"/>
    <property type="evidence" value="ECO:0007669"/>
    <property type="project" value="UniProtKB-KW"/>
</dbReference>
<dbReference type="PROSITE" id="PS51371">
    <property type="entry name" value="CBS"/>
    <property type="match status" value="1"/>
</dbReference>
<keyword evidence="3" id="KW-0067">ATP-binding</keyword>
<dbReference type="GO" id="GO:0003677">
    <property type="term" value="F:DNA binding"/>
    <property type="evidence" value="ECO:0007669"/>
    <property type="project" value="UniProtKB-KW"/>
</dbReference>
<keyword evidence="12" id="KW-0238">DNA-binding</keyword>
<keyword evidence="13" id="KW-1185">Reference proteome</keyword>
<evidence type="ECO:0000256" key="2">
    <source>
        <dbReference type="ARBA" id="ARBA00022797"/>
    </source>
</evidence>
<keyword evidence="1" id="KW-0547">Nucleotide-binding</keyword>
<dbReference type="Proteomes" id="UP000001968">
    <property type="component" value="Chromosome"/>
</dbReference>
<feature type="domain" description="PAC" evidence="10">
    <location>
        <begin position="555"/>
        <end position="605"/>
    </location>
</feature>
<dbReference type="Gene3D" id="1.10.8.60">
    <property type="match status" value="1"/>
</dbReference>
<gene>
    <name evidence="12" type="ordered locus">Swol_1931</name>
</gene>
<keyword evidence="4" id="KW-0805">Transcription regulation</keyword>